<feature type="transmembrane region" description="Helical" evidence="6">
    <location>
        <begin position="48"/>
        <end position="67"/>
    </location>
</feature>
<feature type="compositionally biased region" description="Basic and acidic residues" evidence="5">
    <location>
        <begin position="287"/>
        <end position="301"/>
    </location>
</feature>
<reference evidence="7 8" key="1">
    <citation type="journal article" date="2016" name="Mol. Biol. Evol.">
        <title>Comparative Genomics of Early-Diverging Mushroom-Forming Fungi Provides Insights into the Origins of Lignocellulose Decay Capabilities.</title>
        <authorList>
            <person name="Nagy L.G."/>
            <person name="Riley R."/>
            <person name="Tritt A."/>
            <person name="Adam C."/>
            <person name="Daum C."/>
            <person name="Floudas D."/>
            <person name="Sun H."/>
            <person name="Yadav J.S."/>
            <person name="Pangilinan J."/>
            <person name="Larsson K.H."/>
            <person name="Matsuura K."/>
            <person name="Barry K."/>
            <person name="Labutti K."/>
            <person name="Kuo R."/>
            <person name="Ohm R.A."/>
            <person name="Bhattacharya S.S."/>
            <person name="Shirouzu T."/>
            <person name="Yoshinaga Y."/>
            <person name="Martin F.M."/>
            <person name="Grigoriev I.V."/>
            <person name="Hibbett D.S."/>
        </authorList>
    </citation>
    <scope>NUCLEOTIDE SEQUENCE [LARGE SCALE GENOMIC DNA]</scope>
    <source>
        <strain evidence="7 8">93-53</strain>
    </source>
</reference>
<dbReference type="AlphaFoldDB" id="A0A165EXB2"/>
<evidence type="ECO:0000313" key="7">
    <source>
        <dbReference type="EMBL" id="KZT07921.1"/>
    </source>
</evidence>
<feature type="region of interest" description="Disordered" evidence="5">
    <location>
        <begin position="287"/>
        <end position="319"/>
    </location>
</feature>
<evidence type="ECO:0000256" key="4">
    <source>
        <dbReference type="ARBA" id="ARBA00023136"/>
    </source>
</evidence>
<dbReference type="GO" id="GO:0000324">
    <property type="term" value="C:fungal-type vacuole"/>
    <property type="evidence" value="ECO:0007669"/>
    <property type="project" value="TreeGrafter"/>
</dbReference>
<keyword evidence="2 6" id="KW-0812">Transmembrane</keyword>
<keyword evidence="4 6" id="KW-0472">Membrane</keyword>
<evidence type="ECO:0000256" key="2">
    <source>
        <dbReference type="ARBA" id="ARBA00022692"/>
    </source>
</evidence>
<evidence type="ECO:0000256" key="1">
    <source>
        <dbReference type="ARBA" id="ARBA00004141"/>
    </source>
</evidence>
<feature type="transmembrane region" description="Helical" evidence="6">
    <location>
        <begin position="249"/>
        <end position="267"/>
    </location>
</feature>
<dbReference type="Proteomes" id="UP000076871">
    <property type="component" value="Unassembled WGS sequence"/>
</dbReference>
<dbReference type="Pfam" id="PF04479">
    <property type="entry name" value="RTA1"/>
    <property type="match status" value="1"/>
</dbReference>
<name>A0A165EXB2_9APHY</name>
<dbReference type="OrthoDB" id="3358017at2759"/>
<evidence type="ECO:0000256" key="5">
    <source>
        <dbReference type="SAM" id="MobiDB-lite"/>
    </source>
</evidence>
<dbReference type="GO" id="GO:0005886">
    <property type="term" value="C:plasma membrane"/>
    <property type="evidence" value="ECO:0007669"/>
    <property type="project" value="TreeGrafter"/>
</dbReference>
<feature type="transmembrane region" description="Helical" evidence="6">
    <location>
        <begin position="161"/>
        <end position="188"/>
    </location>
</feature>
<evidence type="ECO:0000313" key="8">
    <source>
        <dbReference type="Proteomes" id="UP000076871"/>
    </source>
</evidence>
<feature type="transmembrane region" description="Helical" evidence="6">
    <location>
        <begin position="82"/>
        <end position="104"/>
    </location>
</feature>
<comment type="subcellular location">
    <subcellularLocation>
        <location evidence="1">Membrane</location>
        <topology evidence="1">Multi-pass membrane protein</topology>
    </subcellularLocation>
</comment>
<dbReference type="RefSeq" id="XP_040765661.1">
    <property type="nucleotide sequence ID" value="XM_040914861.1"/>
</dbReference>
<dbReference type="GeneID" id="63831888"/>
<protein>
    <submittedName>
        <fullName evidence="7">RTA1-domain-containing protein</fullName>
    </submittedName>
</protein>
<dbReference type="STRING" id="1314785.A0A165EXB2"/>
<gene>
    <name evidence="7" type="ORF">LAESUDRAFT_88480</name>
</gene>
<feature type="transmembrane region" description="Helical" evidence="6">
    <location>
        <begin position="125"/>
        <end position="149"/>
    </location>
</feature>
<dbReference type="FunCoup" id="A0A165EXB2">
    <property type="interactions" value="31"/>
</dbReference>
<proteinExistence type="predicted"/>
<accession>A0A165EXB2</accession>
<keyword evidence="3 6" id="KW-1133">Transmembrane helix</keyword>
<feature type="transmembrane region" description="Helical" evidence="6">
    <location>
        <begin position="22"/>
        <end position="41"/>
    </location>
</feature>
<organism evidence="7 8">
    <name type="scientific">Laetiporus sulphureus 93-53</name>
    <dbReference type="NCBI Taxonomy" id="1314785"/>
    <lineage>
        <taxon>Eukaryota</taxon>
        <taxon>Fungi</taxon>
        <taxon>Dikarya</taxon>
        <taxon>Basidiomycota</taxon>
        <taxon>Agaricomycotina</taxon>
        <taxon>Agaricomycetes</taxon>
        <taxon>Polyporales</taxon>
        <taxon>Laetiporus</taxon>
    </lineage>
</organism>
<dbReference type="EMBL" id="KV427617">
    <property type="protein sequence ID" value="KZT07921.1"/>
    <property type="molecule type" value="Genomic_DNA"/>
</dbReference>
<dbReference type="PANTHER" id="PTHR31465:SF9">
    <property type="entry name" value="SPHINGOID LONG-CHAIN BASE TRANSPORTER RSB1"/>
    <property type="match status" value="1"/>
</dbReference>
<dbReference type="InParanoid" id="A0A165EXB2"/>
<sequence>MSIEARSDQYSLTSPYGYTPDAWVGILFIVIFSLSTACHFVQAIYYRLWFMLPTAVLAGAIEIIGWGGRLWSSYNVLRNDPFLMQIVCTIIAPTPLVAASFIILGQIIHRLGQQYSRLSAKWYSIIFICCDIIALVIQGVGGGAASAAVNNYQSPTPGGHVMLAGIVFQLASISFYMLLAVEFIMRYLHDRPIGGRICVHTPYTFDSKLKQMVGALAFSSICIYIRSWYRTFELADGWDGHIITTQRYFVILDGMMIAFAMIAVNLFHPGRLLGPWHTWRSWNASAEDDRREQKAQEEPQSGRESAGEGEMWEMKKQGV</sequence>
<evidence type="ECO:0000256" key="6">
    <source>
        <dbReference type="SAM" id="Phobius"/>
    </source>
</evidence>
<dbReference type="InterPro" id="IPR007568">
    <property type="entry name" value="RTA1"/>
</dbReference>
<dbReference type="PANTHER" id="PTHR31465">
    <property type="entry name" value="PROTEIN RTA1-RELATED"/>
    <property type="match status" value="1"/>
</dbReference>
<evidence type="ECO:0000256" key="3">
    <source>
        <dbReference type="ARBA" id="ARBA00022989"/>
    </source>
</evidence>
<keyword evidence="8" id="KW-1185">Reference proteome</keyword>